<sequence>MIIIVGAGSHGLSLAYHLVKKGYSKKDITLVEWKRIGYGSSSRNAARYRYHFYSKENVEYAINAISYLKKQSKELEYNSLLLRTGYLWVINGEQEYSLFKKLDSFWSSYNIGGKFIECKDNYAYIKFEGQCYLAPQDGAFHHDYILYSYYYSIKDKVSTIYDKVVSLIKDDSKIKGVKLSSGKELYGDKVIVTAGAWSGEVLSSIGIEVPIFPEKKEIYITEPLRYFLEPLIIDSKLQIYFSQTLKGEIIGGIEDKREYKFEEFTISISNAIKFLKGIRELIKGIDGIGILRGWSGYYEMTPDSSQIMGYSNDWPEGLFIDAGYSGHGMMFAPYSGKIMADLIADNYKNKFIDIFSPSRFKLNKLINETLVI</sequence>
<dbReference type="KEGG" id="ssoa:SULA_1204"/>
<feature type="domain" description="FAD dependent oxidoreductase" evidence="2">
    <location>
        <begin position="2"/>
        <end position="342"/>
    </location>
</feature>
<evidence type="ECO:0000313" key="23">
    <source>
        <dbReference type="Proteomes" id="UP000275843"/>
    </source>
</evidence>
<evidence type="ECO:0000259" key="2">
    <source>
        <dbReference type="Pfam" id="PF01266"/>
    </source>
</evidence>
<dbReference type="EMBL" id="LT549890">
    <property type="protein sequence ID" value="SAI83729.1"/>
    <property type="molecule type" value="Genomic_DNA"/>
</dbReference>
<dbReference type="AlphaFoldDB" id="A0A0E3MFL3"/>
<dbReference type="EMBL" id="CP050869">
    <property type="protein sequence ID" value="QPG50502.1"/>
    <property type="molecule type" value="Genomic_DNA"/>
</dbReference>
<dbReference type="GO" id="GO:0005737">
    <property type="term" value="C:cytoplasm"/>
    <property type="evidence" value="ECO:0007669"/>
    <property type="project" value="TreeGrafter"/>
</dbReference>
<dbReference type="EMBL" id="CP033240">
    <property type="protein sequence ID" value="AZF81060.1"/>
    <property type="molecule type" value="Genomic_DNA"/>
</dbReference>
<gene>
    <name evidence="13" type="ORF">HFC64_12425</name>
    <name evidence="14" type="ORF">SSOP1_0175</name>
    <name evidence="5" type="ORF">SULA_1204</name>
    <name evidence="3" type="ORF">SULB_1205</name>
    <name evidence="4" type="ORF">SULC_1203</name>
    <name evidence="6" type="ORF">SULG_05950</name>
    <name evidence="7" type="ORF">SULH_05950</name>
    <name evidence="8" type="ORF">SULI_05950</name>
    <name evidence="9" type="ORF">SULM_05950</name>
    <name evidence="10" type="ORF">SULN_05950</name>
    <name evidence="11" type="ORF">SULO_05960</name>
    <name evidence="12" type="ORF">SULZ_06195</name>
</gene>
<dbReference type="Proteomes" id="UP000033057">
    <property type="component" value="Chromosome"/>
</dbReference>
<dbReference type="RefSeq" id="WP_009990425.1">
    <property type="nucleotide sequence ID" value="NZ_CP011055.2"/>
</dbReference>
<keyword evidence="1" id="KW-0560">Oxidoreductase</keyword>
<dbReference type="Proteomes" id="UP000273443">
    <property type="component" value="Chromosome"/>
</dbReference>
<dbReference type="KEGG" id="ssof:SULC_1203"/>
<dbReference type="PANTHER" id="PTHR13847:SF287">
    <property type="entry name" value="FAD-DEPENDENT OXIDOREDUCTASE DOMAIN-CONTAINING PROTEIN 1"/>
    <property type="match status" value="1"/>
</dbReference>
<dbReference type="Gene3D" id="3.50.50.60">
    <property type="entry name" value="FAD/NAD(P)-binding domain"/>
    <property type="match status" value="1"/>
</dbReference>
<dbReference type="GeneID" id="1455343"/>
<evidence type="ECO:0000313" key="3">
    <source>
        <dbReference type="EMBL" id="AKA73513.1"/>
    </source>
</evidence>
<reference evidence="15 16" key="1">
    <citation type="journal article" date="2015" name="Genome Announc.">
        <title>Complete Genome Sequence of Sulfolobus solfataricus Strain 98/2 and Evolved Derivatives.</title>
        <authorList>
            <person name="McCarthy S."/>
            <person name="Gradnigo J."/>
            <person name="Johnson T."/>
            <person name="Payne S."/>
            <person name="Lipzen A."/>
            <person name="Martin J."/>
            <person name="Schackwitz W."/>
            <person name="Moriyama E."/>
            <person name="Blum P."/>
        </authorList>
    </citation>
    <scope>NUCLEOTIDE SEQUENCE [LARGE SCALE GENOMIC DNA]</scope>
    <source>
        <strain evidence="15">98/2 SULC</strain>
        <strain evidence="3">SARC-B</strain>
        <strain evidence="4">SARC-C</strain>
        <strain evidence="5 17">SULA</strain>
        <strain evidence="16">SULB</strain>
    </source>
</reference>
<dbReference type="Gene3D" id="3.30.9.10">
    <property type="entry name" value="D-Amino Acid Oxidase, subunit A, domain 2"/>
    <property type="match status" value="1"/>
</dbReference>
<dbReference type="Proteomes" id="UP000033106">
    <property type="component" value="Chromosome"/>
</dbReference>
<evidence type="ECO:0000313" key="9">
    <source>
        <dbReference type="EMBL" id="AZF75847.1"/>
    </source>
</evidence>
<evidence type="ECO:0000313" key="13">
    <source>
        <dbReference type="EMBL" id="QPG50502.1"/>
    </source>
</evidence>
<reference evidence="19 20" key="4">
    <citation type="journal article" date="2018" name="Proc. Natl. Acad. Sci. U.S.A.">
        <title>Nonmutational mechanism of inheritance in the Archaeon Sulfolobus solfataricus.</title>
        <authorList>
            <person name="Payne S."/>
            <person name="McCarthy S."/>
            <person name="Johnson T."/>
            <person name="North E."/>
            <person name="Blum P."/>
        </authorList>
    </citation>
    <scope>NUCLEOTIDE SEQUENCE [LARGE SCALE GENOMIC DNA]</scope>
    <source>
        <strain evidence="7 19">SARC-H</strain>
        <strain evidence="8 23">SARC-I</strain>
        <strain evidence="10 24">SARC-N</strain>
        <strain evidence="11 25">SARC-O</strain>
        <strain evidence="12 20">SUL120</strain>
        <strain evidence="6 21">SULG</strain>
        <strain evidence="9 22">SULM</strain>
    </source>
</reference>
<evidence type="ECO:0000256" key="1">
    <source>
        <dbReference type="ARBA" id="ARBA00023002"/>
    </source>
</evidence>
<dbReference type="Proteomes" id="UP000076770">
    <property type="component" value="Chromosome i"/>
</dbReference>
<dbReference type="EMBL" id="CP011056">
    <property type="protein sequence ID" value="AKA76211.1"/>
    <property type="molecule type" value="Genomic_DNA"/>
</dbReference>
<evidence type="ECO:0000313" key="20">
    <source>
        <dbReference type="Proteomes" id="UP000269431"/>
    </source>
</evidence>
<dbReference type="Proteomes" id="UP000278715">
    <property type="component" value="Chromosome"/>
</dbReference>
<evidence type="ECO:0000313" key="18">
    <source>
        <dbReference type="Proteomes" id="UP000076770"/>
    </source>
</evidence>
<dbReference type="EMBL" id="CP033238">
    <property type="protein sequence ID" value="AZF75847.1"/>
    <property type="molecule type" value="Genomic_DNA"/>
</dbReference>
<reference evidence="14" key="2">
    <citation type="submission" date="2016-04" db="EMBL/GenBank/DDBJ databases">
        <authorList>
            <person name="Evans L.H."/>
            <person name="Alamgir A."/>
            <person name="Owens N."/>
            <person name="Weber N.D."/>
            <person name="Virtaneva K."/>
            <person name="Barbian K."/>
            <person name="Babar A."/>
            <person name="Rosenke K."/>
        </authorList>
    </citation>
    <scope>NUCLEOTIDE SEQUENCE</scope>
    <source>
        <strain evidence="14">P1</strain>
    </source>
</reference>
<accession>A0A0E3MFL3</accession>
<dbReference type="Proteomes" id="UP000033085">
    <property type="component" value="Chromosome"/>
</dbReference>
<dbReference type="EMBL" id="CP033241">
    <property type="protein sequence ID" value="AZF83698.1"/>
    <property type="molecule type" value="Genomic_DNA"/>
</dbReference>
<evidence type="ECO:0000313" key="24">
    <source>
        <dbReference type="Proteomes" id="UP000278715"/>
    </source>
</evidence>
<dbReference type="PANTHER" id="PTHR13847">
    <property type="entry name" value="SARCOSINE DEHYDROGENASE-RELATED"/>
    <property type="match status" value="1"/>
</dbReference>
<dbReference type="OrthoDB" id="168391at2157"/>
<evidence type="ECO:0000313" key="15">
    <source>
        <dbReference type="Proteomes" id="UP000033057"/>
    </source>
</evidence>
<protein>
    <submittedName>
        <fullName evidence="5">FAD-binding oxidoreductase</fullName>
    </submittedName>
    <submittedName>
        <fullName evidence="14">FAD-dependent oxidoreductase</fullName>
    </submittedName>
</protein>
<dbReference type="InterPro" id="IPR036188">
    <property type="entry name" value="FAD/NAD-bd_sf"/>
</dbReference>
<organism evidence="5 17">
    <name type="scientific">Saccharolobus solfataricus</name>
    <name type="common">Sulfolobus solfataricus</name>
    <dbReference type="NCBI Taxonomy" id="2287"/>
    <lineage>
        <taxon>Archaea</taxon>
        <taxon>Thermoproteota</taxon>
        <taxon>Thermoprotei</taxon>
        <taxon>Sulfolobales</taxon>
        <taxon>Sulfolobaceae</taxon>
        <taxon>Saccharolobus</taxon>
    </lineage>
</organism>
<evidence type="ECO:0000313" key="16">
    <source>
        <dbReference type="Proteomes" id="UP000033085"/>
    </source>
</evidence>
<evidence type="ECO:0000313" key="19">
    <source>
        <dbReference type="Proteomes" id="UP000267993"/>
    </source>
</evidence>
<dbReference type="SMR" id="A0A0E3MFL3"/>
<evidence type="ECO:0000313" key="4">
    <source>
        <dbReference type="EMBL" id="AKA76211.1"/>
    </source>
</evidence>
<dbReference type="EMBL" id="CP033236">
    <property type="protein sequence ID" value="AZF70602.1"/>
    <property type="molecule type" value="Genomic_DNA"/>
</dbReference>
<evidence type="ECO:0000313" key="26">
    <source>
        <dbReference type="Proteomes" id="UP000594632"/>
    </source>
</evidence>
<dbReference type="Proteomes" id="UP000282269">
    <property type="component" value="Chromosome"/>
</dbReference>
<reference evidence="18" key="3">
    <citation type="submission" date="2016-04" db="EMBL/GenBank/DDBJ databases">
        <authorList>
            <person name="Shah S.A."/>
            <person name="Garrett R.A."/>
        </authorList>
    </citation>
    <scope>NUCLEOTIDE SEQUENCE [LARGE SCALE GENOMIC DNA]</scope>
    <source>
        <strain evidence="18">ATCC 35091 / DSM 1616 / JCM 8930 / NBRC 15331 / P1</strain>
    </source>
</reference>
<dbReference type="GO" id="GO:0016491">
    <property type="term" value="F:oxidoreductase activity"/>
    <property type="evidence" value="ECO:0007669"/>
    <property type="project" value="UniProtKB-KW"/>
</dbReference>
<dbReference type="InterPro" id="IPR006076">
    <property type="entry name" value="FAD-dep_OxRdtase"/>
</dbReference>
<evidence type="ECO:0000313" key="6">
    <source>
        <dbReference type="EMBL" id="AZF67982.1"/>
    </source>
</evidence>
<dbReference type="Proteomes" id="UP000269431">
    <property type="component" value="Chromosome"/>
</dbReference>
<dbReference type="Proteomes" id="UP000267993">
    <property type="component" value="Chromosome"/>
</dbReference>
<evidence type="ECO:0000313" key="21">
    <source>
        <dbReference type="Proteomes" id="UP000273194"/>
    </source>
</evidence>
<dbReference type="Pfam" id="PF01266">
    <property type="entry name" value="DAO"/>
    <property type="match status" value="1"/>
</dbReference>
<evidence type="ECO:0000313" key="25">
    <source>
        <dbReference type="Proteomes" id="UP000282269"/>
    </source>
</evidence>
<evidence type="ECO:0000313" key="8">
    <source>
        <dbReference type="EMBL" id="AZF73222.1"/>
    </source>
</evidence>
<dbReference type="GeneID" id="44129156"/>
<dbReference type="EMBL" id="CP033237">
    <property type="protein sequence ID" value="AZF73222.1"/>
    <property type="molecule type" value="Genomic_DNA"/>
</dbReference>
<dbReference type="Proteomes" id="UP000275843">
    <property type="component" value="Chromosome"/>
</dbReference>
<dbReference type="SUPFAM" id="SSF51905">
    <property type="entry name" value="FAD/NAD(P)-binding domain"/>
    <property type="match status" value="1"/>
</dbReference>
<dbReference type="EMBL" id="CP033239">
    <property type="protein sequence ID" value="AZF78454.1"/>
    <property type="molecule type" value="Genomic_DNA"/>
</dbReference>
<proteinExistence type="predicted"/>
<dbReference type="Proteomes" id="UP000594632">
    <property type="component" value="Chromosome"/>
</dbReference>
<evidence type="ECO:0000313" key="10">
    <source>
        <dbReference type="EMBL" id="AZF78454.1"/>
    </source>
</evidence>
<evidence type="ECO:0000313" key="12">
    <source>
        <dbReference type="EMBL" id="AZF83698.1"/>
    </source>
</evidence>
<name>A0A0E3MFL3_SACSO</name>
<reference evidence="5" key="5">
    <citation type="submission" date="2018-10" db="EMBL/GenBank/DDBJ databases">
        <authorList>
            <person name="McCarthy S."/>
            <person name="Gradnigo J."/>
            <person name="Johnson T."/>
            <person name="Payne S."/>
            <person name="Lipzen A."/>
            <person name="Schackwitz W."/>
            <person name="Martin J."/>
            <person name="Moriyama E."/>
            <person name="Blum P."/>
        </authorList>
    </citation>
    <scope>NUCLEOTIDE SEQUENCE</scope>
    <source>
        <strain evidence="3">SARC-B</strain>
        <strain evidence="4">SARC-C</strain>
        <strain evidence="5">SULA</strain>
    </source>
</reference>
<dbReference type="EMBL" id="CP011057">
    <property type="protein sequence ID" value="AKA78903.1"/>
    <property type="molecule type" value="Genomic_DNA"/>
</dbReference>
<evidence type="ECO:0000313" key="22">
    <source>
        <dbReference type="Proteomes" id="UP000273443"/>
    </source>
</evidence>
<evidence type="ECO:0000313" key="7">
    <source>
        <dbReference type="EMBL" id="AZF70602.1"/>
    </source>
</evidence>
<dbReference type="EMBL" id="CP011055">
    <property type="protein sequence ID" value="AKA73513.1"/>
    <property type="molecule type" value="Genomic_DNA"/>
</dbReference>
<evidence type="ECO:0000313" key="5">
    <source>
        <dbReference type="EMBL" id="AKA78903.1"/>
    </source>
</evidence>
<reference evidence="13 26" key="6">
    <citation type="journal article" date="2020" name="Nat. Commun.">
        <title>The structures of two archaeal type IV pili illuminate evolutionary relationships.</title>
        <authorList>
            <person name="Wang F."/>
            <person name="Baquero D.P."/>
            <person name="Su Z."/>
            <person name="Beltran L.C."/>
            <person name="Prangishvili D."/>
            <person name="Krupovic M."/>
            <person name="Egelman E.H."/>
        </authorList>
    </citation>
    <scope>NUCLEOTIDE SEQUENCE [LARGE SCALE GENOMIC DNA]</scope>
    <source>
        <strain evidence="13 26">POZ149</strain>
    </source>
</reference>
<evidence type="ECO:0000313" key="11">
    <source>
        <dbReference type="EMBL" id="AZF81060.1"/>
    </source>
</evidence>
<dbReference type="Proteomes" id="UP000273194">
    <property type="component" value="Chromosome"/>
</dbReference>
<dbReference type="KEGG" id="ssol:SULB_1205"/>
<dbReference type="EMBL" id="CP033235">
    <property type="protein sequence ID" value="AZF67982.1"/>
    <property type="molecule type" value="Genomic_DNA"/>
</dbReference>
<dbReference type="OMA" id="PDHNALI"/>
<evidence type="ECO:0000313" key="14">
    <source>
        <dbReference type="EMBL" id="SAI83729.1"/>
    </source>
</evidence>
<dbReference type="PATRIC" id="fig|2287.6.peg.1263"/>
<evidence type="ECO:0000313" key="17">
    <source>
        <dbReference type="Proteomes" id="UP000033106"/>
    </source>
</evidence>